<accession>A0A9P6R8H4</accession>
<dbReference type="Pfam" id="PF01494">
    <property type="entry name" value="FAD_binding_3"/>
    <property type="match status" value="1"/>
</dbReference>
<dbReference type="Gene3D" id="3.50.50.60">
    <property type="entry name" value="FAD/NAD(P)-binding domain"/>
    <property type="match status" value="2"/>
</dbReference>
<organism evidence="7 8">
    <name type="scientific">Linnemannia gamsii</name>
    <dbReference type="NCBI Taxonomy" id="64522"/>
    <lineage>
        <taxon>Eukaryota</taxon>
        <taxon>Fungi</taxon>
        <taxon>Fungi incertae sedis</taxon>
        <taxon>Mucoromycota</taxon>
        <taxon>Mortierellomycotina</taxon>
        <taxon>Mortierellomycetes</taxon>
        <taxon>Mortierellales</taxon>
        <taxon>Mortierellaceae</taxon>
        <taxon>Linnemannia</taxon>
    </lineage>
</organism>
<evidence type="ECO:0000313" key="7">
    <source>
        <dbReference type="EMBL" id="KAG0312326.1"/>
    </source>
</evidence>
<evidence type="ECO:0000256" key="1">
    <source>
        <dbReference type="ARBA" id="ARBA00007992"/>
    </source>
</evidence>
<name>A0A9P6R8H4_9FUNG</name>
<keyword evidence="8" id="KW-1185">Reference proteome</keyword>
<gene>
    <name evidence="7" type="ORF">BGZ97_011281</name>
</gene>
<dbReference type="AlphaFoldDB" id="A0A9P6R8H4"/>
<dbReference type="InterPro" id="IPR002938">
    <property type="entry name" value="FAD-bd"/>
</dbReference>
<dbReference type="EMBL" id="JAAAIN010000626">
    <property type="protein sequence ID" value="KAG0312326.1"/>
    <property type="molecule type" value="Genomic_DNA"/>
</dbReference>
<proteinExistence type="inferred from homology"/>
<protein>
    <recommendedName>
        <fullName evidence="6">FAD-binding domain-containing protein</fullName>
    </recommendedName>
</protein>
<evidence type="ECO:0000256" key="2">
    <source>
        <dbReference type="ARBA" id="ARBA00022630"/>
    </source>
</evidence>
<evidence type="ECO:0000259" key="6">
    <source>
        <dbReference type="Pfam" id="PF01494"/>
    </source>
</evidence>
<sequence>MSNESKSKPMVLIVGAGLGSALSVGPLILPILQQLGVYEEFLSISKYMTHITMYNEALKPYKPTDYSLVEEFSGYGYYIVTRPLLYALILRQVPPEKLHFGKRVNVIIDQGEKVVIETSDNMTHEGDILVGADGAHSTVRKHLYKTLKDKEALPKSDQEDLPFSCTCLVGQTIPLDPEEFPVMKEPVCQFQIVLGKGKPYTTPKDLISKVMLEEKVFKTWHSGRIALLGDACHKLHPSSGQGAVTAMHDAIVLANLLYTIPSTSSKDISQALGEYQAERYPAAIDSFRSSQQGARVLEKSPTGAVALYVSTHAPLWLWKSVLEKMLRHRPLVGFLDPIERKGSLAPVVSPSTVKARALFERRWRSQQQEKKQKKERQEEKEEQEEKHAVVA</sequence>
<feature type="region of interest" description="Disordered" evidence="5">
    <location>
        <begin position="363"/>
        <end position="391"/>
    </location>
</feature>
<dbReference type="GO" id="GO:0071949">
    <property type="term" value="F:FAD binding"/>
    <property type="evidence" value="ECO:0007669"/>
    <property type="project" value="InterPro"/>
</dbReference>
<dbReference type="PANTHER" id="PTHR47356">
    <property type="entry name" value="FAD-DEPENDENT MONOOXYGENASE ASQG-RELATED"/>
    <property type="match status" value="1"/>
</dbReference>
<evidence type="ECO:0000256" key="5">
    <source>
        <dbReference type="SAM" id="MobiDB-lite"/>
    </source>
</evidence>
<dbReference type="PANTHER" id="PTHR47356:SF2">
    <property type="entry name" value="FAD-BINDING DOMAIN-CONTAINING PROTEIN-RELATED"/>
    <property type="match status" value="1"/>
</dbReference>
<dbReference type="InterPro" id="IPR050562">
    <property type="entry name" value="FAD_mOase_fung"/>
</dbReference>
<dbReference type="Proteomes" id="UP000823405">
    <property type="component" value="Unassembled WGS sequence"/>
</dbReference>
<comment type="similarity">
    <text evidence="1">Belongs to the paxM FAD-dependent monooxygenase family.</text>
</comment>
<evidence type="ECO:0000256" key="4">
    <source>
        <dbReference type="ARBA" id="ARBA00023002"/>
    </source>
</evidence>
<dbReference type="InterPro" id="IPR036188">
    <property type="entry name" value="FAD/NAD-bd_sf"/>
</dbReference>
<keyword evidence="4" id="KW-0560">Oxidoreductase</keyword>
<reference evidence="7" key="1">
    <citation type="journal article" date="2020" name="Fungal Divers.">
        <title>Resolving the Mortierellaceae phylogeny through synthesis of multi-gene phylogenetics and phylogenomics.</title>
        <authorList>
            <person name="Vandepol N."/>
            <person name="Liber J."/>
            <person name="Desiro A."/>
            <person name="Na H."/>
            <person name="Kennedy M."/>
            <person name="Barry K."/>
            <person name="Grigoriev I.V."/>
            <person name="Miller A.N."/>
            <person name="O'Donnell K."/>
            <person name="Stajich J.E."/>
            <person name="Bonito G."/>
        </authorList>
    </citation>
    <scope>NUCLEOTIDE SEQUENCE</scope>
    <source>
        <strain evidence="7">NVP60</strain>
    </source>
</reference>
<dbReference type="GO" id="GO:0004497">
    <property type="term" value="F:monooxygenase activity"/>
    <property type="evidence" value="ECO:0007669"/>
    <property type="project" value="InterPro"/>
</dbReference>
<evidence type="ECO:0000256" key="3">
    <source>
        <dbReference type="ARBA" id="ARBA00022827"/>
    </source>
</evidence>
<feature type="domain" description="FAD-binding" evidence="6">
    <location>
        <begin position="205"/>
        <end position="283"/>
    </location>
</feature>
<comment type="caution">
    <text evidence="7">The sequence shown here is derived from an EMBL/GenBank/DDBJ whole genome shotgun (WGS) entry which is preliminary data.</text>
</comment>
<dbReference type="OrthoDB" id="10029326at2759"/>
<keyword evidence="3" id="KW-0274">FAD</keyword>
<dbReference type="SUPFAM" id="SSF51905">
    <property type="entry name" value="FAD/NAD(P)-binding domain"/>
    <property type="match status" value="1"/>
</dbReference>
<keyword evidence="2" id="KW-0285">Flavoprotein</keyword>
<evidence type="ECO:0000313" key="8">
    <source>
        <dbReference type="Proteomes" id="UP000823405"/>
    </source>
</evidence>